<dbReference type="Proteomes" id="UP000182427">
    <property type="component" value="Chromosome I"/>
</dbReference>
<accession>A0A1G7EPK7</accession>
<evidence type="ECO:0000313" key="3">
    <source>
        <dbReference type="EMBL" id="SDE65315.1"/>
    </source>
</evidence>
<organism evidence="3 4">
    <name type="scientific">Terriglobus roseus</name>
    <dbReference type="NCBI Taxonomy" id="392734"/>
    <lineage>
        <taxon>Bacteria</taxon>
        <taxon>Pseudomonadati</taxon>
        <taxon>Acidobacteriota</taxon>
        <taxon>Terriglobia</taxon>
        <taxon>Terriglobales</taxon>
        <taxon>Acidobacteriaceae</taxon>
        <taxon>Terriglobus</taxon>
    </lineage>
</organism>
<dbReference type="OrthoDB" id="122357at2"/>
<dbReference type="RefSeq" id="WP_156784965.1">
    <property type="nucleotide sequence ID" value="NZ_LT629690.1"/>
</dbReference>
<reference evidence="3 4" key="1">
    <citation type="submission" date="2016-10" db="EMBL/GenBank/DDBJ databases">
        <authorList>
            <person name="de Groot N.N."/>
        </authorList>
    </citation>
    <scope>NUCLEOTIDE SEQUENCE [LARGE SCALE GENOMIC DNA]</scope>
    <source>
        <strain evidence="3 4">GAS232</strain>
    </source>
</reference>
<feature type="compositionally biased region" description="Pro residues" evidence="1">
    <location>
        <begin position="18"/>
        <end position="37"/>
    </location>
</feature>
<name>A0A1G7EPK7_9BACT</name>
<evidence type="ECO:0000313" key="4">
    <source>
        <dbReference type="Proteomes" id="UP000182427"/>
    </source>
</evidence>
<keyword evidence="2" id="KW-0472">Membrane</keyword>
<feature type="transmembrane region" description="Helical" evidence="2">
    <location>
        <begin position="123"/>
        <end position="142"/>
    </location>
</feature>
<keyword evidence="4" id="KW-1185">Reference proteome</keyword>
<keyword evidence="2" id="KW-0812">Transmembrane</keyword>
<sequence length="147" mass="15716">MAARTAFEAVDAATSPSPATPSRPASPPQPQVIPPRTEPVVQRPVSQPVAAARPDFVQAAAAARQGVAAAKQGVAAPLKRASRALWHELTGSFFALFALSFTAATWKTRHNAVSAIPDDRHRFYAFCVLALLFGYFSVSSFVRARRA</sequence>
<evidence type="ECO:0000256" key="2">
    <source>
        <dbReference type="SAM" id="Phobius"/>
    </source>
</evidence>
<evidence type="ECO:0000256" key="1">
    <source>
        <dbReference type="SAM" id="MobiDB-lite"/>
    </source>
</evidence>
<proteinExistence type="predicted"/>
<dbReference type="EMBL" id="LT629690">
    <property type="protein sequence ID" value="SDE65315.1"/>
    <property type="molecule type" value="Genomic_DNA"/>
</dbReference>
<gene>
    <name evidence="3" type="ORF">SAMN05444167_0048</name>
</gene>
<feature type="transmembrane region" description="Helical" evidence="2">
    <location>
        <begin position="85"/>
        <end position="103"/>
    </location>
</feature>
<feature type="region of interest" description="Disordered" evidence="1">
    <location>
        <begin position="1"/>
        <end position="45"/>
    </location>
</feature>
<dbReference type="AlphaFoldDB" id="A0A1G7EPK7"/>
<protein>
    <submittedName>
        <fullName evidence="3">Uncharacterized protein</fullName>
    </submittedName>
</protein>
<keyword evidence="2" id="KW-1133">Transmembrane helix</keyword>